<feature type="region of interest" description="Disordered" evidence="7">
    <location>
        <begin position="1"/>
        <end position="22"/>
    </location>
</feature>
<dbReference type="PROSITE" id="PS50062">
    <property type="entry name" value="BCL2_FAMILY"/>
    <property type="match status" value="1"/>
</dbReference>
<organism evidence="10">
    <name type="scientific">Magallana hongkongensis</name>
    <name type="common">Hong Kong oyster</name>
    <name type="synonym">Crassostrea hongkongensis</name>
    <dbReference type="NCBI Taxonomy" id="2653900"/>
    <lineage>
        <taxon>Eukaryota</taxon>
        <taxon>Metazoa</taxon>
        <taxon>Spiralia</taxon>
        <taxon>Lophotrochozoa</taxon>
        <taxon>Mollusca</taxon>
        <taxon>Bivalvia</taxon>
        <taxon>Autobranchia</taxon>
        <taxon>Pteriomorphia</taxon>
        <taxon>Ostreida</taxon>
        <taxon>Ostreoidea</taxon>
        <taxon>Ostreidae</taxon>
        <taxon>Magallana</taxon>
    </lineage>
</organism>
<feature type="transmembrane region" description="Helical" evidence="8">
    <location>
        <begin position="146"/>
        <end position="166"/>
    </location>
</feature>
<evidence type="ECO:0000256" key="2">
    <source>
        <dbReference type="ARBA" id="ARBA00004370"/>
    </source>
</evidence>
<sequence length="207" mass="23365">MTSSDSFRPFVKEPSGVTRQLSKDEVGQQARVLLLNQFIQDRLATERSEEQVLHMEDLQDPGTPTGPPLEYVREIGRALRCIGDELDRNEQIQNLCDQVNPSANHETFFNVANSFFADGVYNWGRVGCLFYFAYKMAVKALSKINLIRSIVNWVVNFITDYVAGWIIDRGGWDAIIEYFGTPQNQFFGVVGLGLTVCAGLYLLKALK</sequence>
<reference evidence="10" key="1">
    <citation type="submission" date="2014-08" db="EMBL/GenBank/DDBJ databases">
        <authorList>
            <person name="M X.Z.Sr."/>
        </authorList>
    </citation>
    <scope>NUCLEOTIDE SEQUENCE</scope>
</reference>
<dbReference type="PANTHER" id="PTHR11256">
    <property type="entry name" value="BCL-2 RELATED"/>
    <property type="match status" value="1"/>
</dbReference>
<dbReference type="Pfam" id="PF00452">
    <property type="entry name" value="Bcl-2"/>
    <property type="match status" value="1"/>
</dbReference>
<dbReference type="InterPro" id="IPR046371">
    <property type="entry name" value="Bcl-2_BH1-3"/>
</dbReference>
<dbReference type="CDD" id="cd06845">
    <property type="entry name" value="Bcl-2_like"/>
    <property type="match status" value="1"/>
</dbReference>
<evidence type="ECO:0000256" key="3">
    <source>
        <dbReference type="ARBA" id="ARBA00009458"/>
    </source>
</evidence>
<proteinExistence type="evidence at transcript level"/>
<dbReference type="EMBL" id="KM262836">
    <property type="protein sequence ID" value="AJO67800.1"/>
    <property type="molecule type" value="mRNA"/>
</dbReference>
<dbReference type="GO" id="GO:0042981">
    <property type="term" value="P:regulation of apoptotic process"/>
    <property type="evidence" value="ECO:0007669"/>
    <property type="project" value="InterPro"/>
</dbReference>
<evidence type="ECO:0000256" key="6">
    <source>
        <dbReference type="ARBA" id="ARBA00023136"/>
    </source>
</evidence>
<evidence type="ECO:0000313" key="10">
    <source>
        <dbReference type="EMBL" id="AJO67800.1"/>
    </source>
</evidence>
<evidence type="ECO:0000256" key="5">
    <source>
        <dbReference type="ARBA" id="ARBA00023128"/>
    </source>
</evidence>
<dbReference type="SMR" id="A0A0C5DGQ6"/>
<dbReference type="Gene3D" id="1.10.437.10">
    <property type="entry name" value="Blc2-like"/>
    <property type="match status" value="1"/>
</dbReference>
<dbReference type="InterPro" id="IPR026298">
    <property type="entry name" value="Bcl-2_fam"/>
</dbReference>
<dbReference type="SMART" id="SM00337">
    <property type="entry name" value="BCL"/>
    <property type="match status" value="1"/>
</dbReference>
<keyword evidence="8" id="KW-1133">Transmembrane helix</keyword>
<dbReference type="GO" id="GO:0001836">
    <property type="term" value="P:release of cytochrome c from mitochondria"/>
    <property type="evidence" value="ECO:0007669"/>
    <property type="project" value="TreeGrafter"/>
</dbReference>
<evidence type="ECO:0000256" key="4">
    <source>
        <dbReference type="ARBA" id="ARBA00022703"/>
    </source>
</evidence>
<dbReference type="GO" id="GO:0097192">
    <property type="term" value="P:extrinsic apoptotic signaling pathway in absence of ligand"/>
    <property type="evidence" value="ECO:0007669"/>
    <property type="project" value="TreeGrafter"/>
</dbReference>
<evidence type="ECO:0000256" key="1">
    <source>
        <dbReference type="ARBA" id="ARBA00004173"/>
    </source>
</evidence>
<keyword evidence="5" id="KW-0496">Mitochondrion</keyword>
<evidence type="ECO:0000256" key="8">
    <source>
        <dbReference type="SAM" id="Phobius"/>
    </source>
</evidence>
<dbReference type="GO" id="GO:0008053">
    <property type="term" value="P:mitochondrial fusion"/>
    <property type="evidence" value="ECO:0007669"/>
    <property type="project" value="TreeGrafter"/>
</dbReference>
<keyword evidence="4" id="KW-0053">Apoptosis</keyword>
<dbReference type="GO" id="GO:0008630">
    <property type="term" value="P:intrinsic apoptotic signaling pathway in response to DNA damage"/>
    <property type="evidence" value="ECO:0007669"/>
    <property type="project" value="TreeGrafter"/>
</dbReference>
<reference evidence="10" key="2">
    <citation type="journal article" date="2015" name="Fish Shellfish Immunol.">
        <title>ChBax/Bak as key regulators of the mitochondrial apoptotic pathway: cloned and characterized in Crassostrea hongkongensis.</title>
        <authorList>
            <person name="Xiang Z."/>
            <person name="Qu F."/>
            <person name="Wang F."/>
            <person name="Xiao S."/>
            <person name="Jun L."/>
            <person name="Zhang Y."/>
            <person name="Yu Z."/>
        </authorList>
    </citation>
    <scope>NUCLEOTIDE SEQUENCE</scope>
</reference>
<name>A0A0C5DGQ6_MAGHO</name>
<dbReference type="PANTHER" id="PTHR11256:SF56">
    <property type="entry name" value="BCL-2 BCL-2 HOMOLOGY REGION 1-3 DOMAIN-CONTAINING PROTEIN"/>
    <property type="match status" value="1"/>
</dbReference>
<dbReference type="SUPFAM" id="SSF56854">
    <property type="entry name" value="Bcl-2 inhibitors of programmed cell death"/>
    <property type="match status" value="1"/>
</dbReference>
<dbReference type="AlphaFoldDB" id="A0A0C5DGQ6"/>
<dbReference type="PROSITE" id="PS01259">
    <property type="entry name" value="BH3"/>
    <property type="match status" value="1"/>
</dbReference>
<evidence type="ECO:0000256" key="7">
    <source>
        <dbReference type="SAM" id="MobiDB-lite"/>
    </source>
</evidence>
<protein>
    <submittedName>
        <fullName evidence="10">Bax protein</fullName>
    </submittedName>
</protein>
<comment type="subcellular location">
    <subcellularLocation>
        <location evidence="2">Membrane</location>
    </subcellularLocation>
    <subcellularLocation>
        <location evidence="1">Mitochondrion</location>
    </subcellularLocation>
</comment>
<keyword evidence="6 8" id="KW-0472">Membrane</keyword>
<feature type="transmembrane region" description="Helical" evidence="8">
    <location>
        <begin position="186"/>
        <end position="203"/>
    </location>
</feature>
<dbReference type="PRINTS" id="PR01862">
    <property type="entry name" value="BCL2FAMILY"/>
</dbReference>
<evidence type="ECO:0000259" key="9">
    <source>
        <dbReference type="SMART" id="SM00337"/>
    </source>
</evidence>
<dbReference type="InterPro" id="IPR036834">
    <property type="entry name" value="Bcl-2-like_sf"/>
</dbReference>
<dbReference type="GO" id="GO:0005741">
    <property type="term" value="C:mitochondrial outer membrane"/>
    <property type="evidence" value="ECO:0007669"/>
    <property type="project" value="TreeGrafter"/>
</dbReference>
<gene>
    <name evidence="10" type="primary">Bax</name>
</gene>
<keyword evidence="8" id="KW-0812">Transmembrane</keyword>
<dbReference type="InterPro" id="IPR020728">
    <property type="entry name" value="Bcl2_BH3_motif_CS"/>
</dbReference>
<dbReference type="InterPro" id="IPR002475">
    <property type="entry name" value="Bcl2-like"/>
</dbReference>
<dbReference type="GO" id="GO:0051400">
    <property type="term" value="F:BH domain binding"/>
    <property type="evidence" value="ECO:0007669"/>
    <property type="project" value="TreeGrafter"/>
</dbReference>
<accession>A0A0C5DGQ6</accession>
<comment type="similarity">
    <text evidence="3">Belongs to the Bcl-2 family.</text>
</comment>
<dbReference type="GO" id="GO:0015267">
    <property type="term" value="F:channel activity"/>
    <property type="evidence" value="ECO:0007669"/>
    <property type="project" value="TreeGrafter"/>
</dbReference>
<feature type="domain" description="Bcl-2 Bcl-2 homology region 1-3" evidence="9">
    <location>
        <begin position="79"/>
        <end position="172"/>
    </location>
</feature>